<comment type="cofactor">
    <cofactor evidence="6">
        <name>Zn(2+)</name>
        <dbReference type="ChEBI" id="CHEBI:29105"/>
    </cofactor>
    <text evidence="6">Binds 1 zinc ion per subunit.</text>
</comment>
<dbReference type="AlphaFoldDB" id="A0A067MU62"/>
<dbReference type="GO" id="GO:0004222">
    <property type="term" value="F:metalloendopeptidase activity"/>
    <property type="evidence" value="ECO:0007669"/>
    <property type="project" value="InterPro"/>
</dbReference>
<keyword evidence="3 6" id="KW-0378">Hydrolase</keyword>
<organism evidence="8 9">
    <name type="scientific">Botryobasidium botryosum (strain FD-172 SS1)</name>
    <dbReference type="NCBI Taxonomy" id="930990"/>
    <lineage>
        <taxon>Eukaryota</taxon>
        <taxon>Fungi</taxon>
        <taxon>Dikarya</taxon>
        <taxon>Basidiomycota</taxon>
        <taxon>Agaricomycotina</taxon>
        <taxon>Agaricomycetes</taxon>
        <taxon>Cantharellales</taxon>
        <taxon>Botryobasidiaceae</taxon>
        <taxon>Botryobasidium</taxon>
    </lineage>
</organism>
<dbReference type="HOGENOM" id="CLU_036521_0_0_1"/>
<proteinExistence type="inferred from homology"/>
<keyword evidence="2" id="KW-0479">Metal-binding</keyword>
<dbReference type="PANTHER" id="PTHR22726:SF18">
    <property type="entry name" value="PEPTIDASE M48 DOMAIN-CONTAINING PROTEIN"/>
    <property type="match status" value="1"/>
</dbReference>
<evidence type="ECO:0000256" key="5">
    <source>
        <dbReference type="ARBA" id="ARBA00023049"/>
    </source>
</evidence>
<evidence type="ECO:0000256" key="3">
    <source>
        <dbReference type="ARBA" id="ARBA00022801"/>
    </source>
</evidence>
<dbReference type="Proteomes" id="UP000027195">
    <property type="component" value="Unassembled WGS sequence"/>
</dbReference>
<keyword evidence="1 6" id="KW-0645">Protease</keyword>
<evidence type="ECO:0000256" key="6">
    <source>
        <dbReference type="RuleBase" id="RU003983"/>
    </source>
</evidence>
<gene>
    <name evidence="8" type="ORF">BOTBODRAFT_102457</name>
</gene>
<keyword evidence="9" id="KW-1185">Reference proteome</keyword>
<protein>
    <recommendedName>
        <fullName evidence="7">Peptidase M48 domain-containing protein</fullName>
    </recommendedName>
</protein>
<dbReference type="Pfam" id="PF01435">
    <property type="entry name" value="Peptidase_M48"/>
    <property type="match status" value="1"/>
</dbReference>
<keyword evidence="5 6" id="KW-0482">Metalloprotease</keyword>
<dbReference type="OrthoDB" id="7464992at2759"/>
<comment type="similarity">
    <text evidence="6">Belongs to the peptidase M48 family.</text>
</comment>
<evidence type="ECO:0000259" key="7">
    <source>
        <dbReference type="Pfam" id="PF01435"/>
    </source>
</evidence>
<name>A0A067MU62_BOTB1</name>
<dbReference type="GO" id="GO:0034982">
    <property type="term" value="P:mitochondrial protein processing"/>
    <property type="evidence" value="ECO:0007669"/>
    <property type="project" value="TreeGrafter"/>
</dbReference>
<dbReference type="GO" id="GO:0005743">
    <property type="term" value="C:mitochondrial inner membrane"/>
    <property type="evidence" value="ECO:0007669"/>
    <property type="project" value="TreeGrafter"/>
</dbReference>
<evidence type="ECO:0000256" key="4">
    <source>
        <dbReference type="ARBA" id="ARBA00022833"/>
    </source>
</evidence>
<reference evidence="9" key="1">
    <citation type="journal article" date="2014" name="Proc. Natl. Acad. Sci. U.S.A.">
        <title>Extensive sampling of basidiomycete genomes demonstrates inadequacy of the white-rot/brown-rot paradigm for wood decay fungi.</title>
        <authorList>
            <person name="Riley R."/>
            <person name="Salamov A.A."/>
            <person name="Brown D.W."/>
            <person name="Nagy L.G."/>
            <person name="Floudas D."/>
            <person name="Held B.W."/>
            <person name="Levasseur A."/>
            <person name="Lombard V."/>
            <person name="Morin E."/>
            <person name="Otillar R."/>
            <person name="Lindquist E.A."/>
            <person name="Sun H."/>
            <person name="LaButti K.M."/>
            <person name="Schmutz J."/>
            <person name="Jabbour D."/>
            <person name="Luo H."/>
            <person name="Baker S.E."/>
            <person name="Pisabarro A.G."/>
            <person name="Walton J.D."/>
            <person name="Blanchette R.A."/>
            <person name="Henrissat B."/>
            <person name="Martin F."/>
            <person name="Cullen D."/>
            <person name="Hibbett D.S."/>
            <person name="Grigoriev I.V."/>
        </authorList>
    </citation>
    <scope>NUCLEOTIDE SEQUENCE [LARGE SCALE GENOMIC DNA]</scope>
    <source>
        <strain evidence="9">FD-172 SS1</strain>
    </source>
</reference>
<dbReference type="GO" id="GO:0006515">
    <property type="term" value="P:protein quality control for misfolded or incompletely synthesized proteins"/>
    <property type="evidence" value="ECO:0007669"/>
    <property type="project" value="TreeGrafter"/>
</dbReference>
<feature type="domain" description="Peptidase M48" evidence="7">
    <location>
        <begin position="140"/>
        <end position="379"/>
    </location>
</feature>
<sequence length="397" mass="43646">LRARWRLILLSPQEEEEISHVLSGQGWYRAVVDMLSASSEAPLKTVPPQDWRYQWVETILRRLEAVVPILQDEQNYKAAFHEHILDGPLLPPPIDYPLVPRPRAAQVLHALPPSPDHGETESVPLTHTHHDSPLAHLGPPYSLLIVDQPESNAFSYGFGGNGAGGVVLYTGFLDEVLATAIPEAVEAPKAPPSVWSLVSGSRTGSAPRPAPTPEQTTRVAMLLAHELSHLLLAHHLETLTKGTVLLPSVTSILSDLMRTVLFPFTFFFGPFVNDALHDLAKSGLDKIQQMGEACASRTLESEADLVSIRLLALAGFDPQGALDFWENRLLTPNEKAEQSPVPGVPAERSATPFLSGLLRDTINGSHPEGHERLRKLKEELDRWVEVRDRAASAHKAR</sequence>
<dbReference type="GO" id="GO:0046872">
    <property type="term" value="F:metal ion binding"/>
    <property type="evidence" value="ECO:0007669"/>
    <property type="project" value="UniProtKB-KW"/>
</dbReference>
<dbReference type="PANTHER" id="PTHR22726">
    <property type="entry name" value="METALLOENDOPEPTIDASE OMA1"/>
    <property type="match status" value="1"/>
</dbReference>
<dbReference type="EMBL" id="KL198019">
    <property type="protein sequence ID" value="KDQ19273.1"/>
    <property type="molecule type" value="Genomic_DNA"/>
</dbReference>
<accession>A0A067MU62</accession>
<dbReference type="InParanoid" id="A0A067MU62"/>
<keyword evidence="4 6" id="KW-0862">Zinc</keyword>
<evidence type="ECO:0000313" key="9">
    <source>
        <dbReference type="Proteomes" id="UP000027195"/>
    </source>
</evidence>
<evidence type="ECO:0000256" key="2">
    <source>
        <dbReference type="ARBA" id="ARBA00022723"/>
    </source>
</evidence>
<feature type="non-terminal residue" evidence="8">
    <location>
        <position position="1"/>
    </location>
</feature>
<dbReference type="InterPro" id="IPR001915">
    <property type="entry name" value="Peptidase_M48"/>
</dbReference>
<evidence type="ECO:0000313" key="8">
    <source>
        <dbReference type="EMBL" id="KDQ19273.1"/>
    </source>
</evidence>
<evidence type="ECO:0000256" key="1">
    <source>
        <dbReference type="ARBA" id="ARBA00022670"/>
    </source>
</evidence>
<dbReference type="InterPro" id="IPR051156">
    <property type="entry name" value="Mito/Outer_Membr_Metalloprot"/>
</dbReference>